<evidence type="ECO:0000256" key="1">
    <source>
        <dbReference type="PIRSR" id="PIRSR611757-1"/>
    </source>
</evidence>
<sequence length="344" mass="37411">MIDDSRTRVLARPFPPRRCQALFALVAIAFLAAPAAAAVHPGQAELVREVARDTGKDPAALDALLDRAQKQQSILDAIGRPAEAKPWSAYRPIFLTEQRIDDGIDFYRAHRALLEQVGRRYGVEPAYIVAILGVETSYGRVTGRYKVLDALVTLAFYYPPRAAFFREQLKTLLELPADHLAGPLDTLTGSYAGAQGWGQFMPSSIRDFGVDADGDGRIDLQGSLPDILSSVANYFARHGWQAGGPVAARAQPDAAARPIEAKDARPQWPLEQLEAWGYAPLQPFNPGEPAGLQTLAGANGPEYWFTFGNFYVITRYNRSPLYAMAVHQLAQAIEAGAGPADPAP</sequence>
<dbReference type="OrthoDB" id="9772911at2"/>
<feature type="domain" description="Transglycosylase SLT" evidence="3">
    <location>
        <begin position="44"/>
        <end position="331"/>
    </location>
</feature>
<reference evidence="4 5" key="1">
    <citation type="submission" date="2018-05" db="EMBL/GenBank/DDBJ databases">
        <title>Genomic Encyclopedia of Type Strains, Phase IV (KMG-IV): sequencing the most valuable type-strain genomes for metagenomic binning, comparative biology and taxonomic classification.</title>
        <authorList>
            <person name="Goeker M."/>
        </authorList>
    </citation>
    <scope>NUCLEOTIDE SEQUENCE [LARGE SCALE GENOMIC DNA]</scope>
    <source>
        <strain evidence="4 5">DSM 14263</strain>
    </source>
</reference>
<dbReference type="RefSeq" id="WP_109724005.1">
    <property type="nucleotide sequence ID" value="NZ_MSZV01000013.1"/>
</dbReference>
<evidence type="ECO:0000259" key="3">
    <source>
        <dbReference type="Pfam" id="PF13406"/>
    </source>
</evidence>
<feature type="active site" evidence="1">
    <location>
        <position position="135"/>
    </location>
</feature>
<accession>A0A316I0M4</accession>
<organism evidence="4 5">
    <name type="scientific">Fulvimonas soli</name>
    <dbReference type="NCBI Taxonomy" id="155197"/>
    <lineage>
        <taxon>Bacteria</taxon>
        <taxon>Pseudomonadati</taxon>
        <taxon>Pseudomonadota</taxon>
        <taxon>Gammaproteobacteria</taxon>
        <taxon>Lysobacterales</taxon>
        <taxon>Rhodanobacteraceae</taxon>
        <taxon>Fulvimonas</taxon>
    </lineage>
</organism>
<dbReference type="AlphaFoldDB" id="A0A316I0M4"/>
<dbReference type="InterPro" id="IPR031304">
    <property type="entry name" value="SLT_2"/>
</dbReference>
<dbReference type="Gene3D" id="1.10.530.10">
    <property type="match status" value="1"/>
</dbReference>
<comment type="caution">
    <text evidence="4">The sequence shown here is derived from an EMBL/GenBank/DDBJ whole genome shotgun (WGS) entry which is preliminary data.</text>
</comment>
<dbReference type="Gene3D" id="1.10.8.350">
    <property type="entry name" value="Bacterial muramidase"/>
    <property type="match status" value="1"/>
</dbReference>
<protein>
    <submittedName>
        <fullName evidence="4">Membrane-bound lytic murein transglycosylase B</fullName>
    </submittedName>
</protein>
<gene>
    <name evidence="4" type="ORF">C7456_108181</name>
</gene>
<dbReference type="PANTHER" id="PTHR30163">
    <property type="entry name" value="MEMBRANE-BOUND LYTIC MUREIN TRANSGLYCOSYLASE B"/>
    <property type="match status" value="1"/>
</dbReference>
<evidence type="ECO:0000256" key="2">
    <source>
        <dbReference type="SAM" id="SignalP"/>
    </source>
</evidence>
<dbReference type="GO" id="GO:0008933">
    <property type="term" value="F:peptidoglycan lytic transglycosylase activity"/>
    <property type="evidence" value="ECO:0007669"/>
    <property type="project" value="TreeGrafter"/>
</dbReference>
<keyword evidence="2" id="KW-0732">Signal</keyword>
<evidence type="ECO:0000313" key="5">
    <source>
        <dbReference type="Proteomes" id="UP000245812"/>
    </source>
</evidence>
<keyword evidence="5" id="KW-1185">Reference proteome</keyword>
<dbReference type="InterPro" id="IPR023346">
    <property type="entry name" value="Lysozyme-like_dom_sf"/>
</dbReference>
<dbReference type="NCBIfam" id="TIGR02282">
    <property type="entry name" value="MltB"/>
    <property type="match status" value="1"/>
</dbReference>
<dbReference type="SUPFAM" id="SSF53955">
    <property type="entry name" value="Lysozyme-like"/>
    <property type="match status" value="1"/>
</dbReference>
<evidence type="ECO:0000313" key="4">
    <source>
        <dbReference type="EMBL" id="PWK85885.1"/>
    </source>
</evidence>
<dbReference type="Proteomes" id="UP000245812">
    <property type="component" value="Unassembled WGS sequence"/>
</dbReference>
<dbReference type="PANTHER" id="PTHR30163:SF9">
    <property type="entry name" value="MEMBRANE-BOUND LYTIC MUREIN TRANSGLYCOSYLASE B"/>
    <property type="match status" value="1"/>
</dbReference>
<dbReference type="EMBL" id="QGHC01000008">
    <property type="protein sequence ID" value="PWK85885.1"/>
    <property type="molecule type" value="Genomic_DNA"/>
</dbReference>
<name>A0A316I0M4_9GAMM</name>
<dbReference type="InterPro" id="IPR011757">
    <property type="entry name" value="Lytic_transglycosylase_MltB"/>
</dbReference>
<dbReference type="CDD" id="cd13399">
    <property type="entry name" value="Slt35-like"/>
    <property type="match status" value="1"/>
</dbReference>
<dbReference type="GO" id="GO:0009253">
    <property type="term" value="P:peptidoglycan catabolic process"/>
    <property type="evidence" value="ECO:0007669"/>
    <property type="project" value="TreeGrafter"/>
</dbReference>
<dbReference type="InterPro" id="IPR043426">
    <property type="entry name" value="MltB-like"/>
</dbReference>
<feature type="chain" id="PRO_5016252467" evidence="2">
    <location>
        <begin position="38"/>
        <end position="344"/>
    </location>
</feature>
<dbReference type="Pfam" id="PF13406">
    <property type="entry name" value="SLT_2"/>
    <property type="match status" value="1"/>
</dbReference>
<feature type="signal peptide" evidence="2">
    <location>
        <begin position="1"/>
        <end position="37"/>
    </location>
</feature>
<proteinExistence type="predicted"/>